<dbReference type="InterPro" id="IPR040348">
    <property type="entry name" value="POLAR-like"/>
</dbReference>
<feature type="compositionally biased region" description="Basic and acidic residues" evidence="2">
    <location>
        <begin position="373"/>
        <end position="385"/>
    </location>
</feature>
<name>A0AAV6HZ17_9ERIC</name>
<keyword evidence="1" id="KW-0175">Coiled coil</keyword>
<dbReference type="PANTHER" id="PTHR33476">
    <property type="entry name" value="EMB|CAB62613.1"/>
    <property type="match status" value="1"/>
</dbReference>
<comment type="caution">
    <text evidence="3">The sequence shown here is derived from an EMBL/GenBank/DDBJ whole genome shotgun (WGS) entry which is preliminary data.</text>
</comment>
<evidence type="ECO:0000256" key="2">
    <source>
        <dbReference type="SAM" id="MobiDB-lite"/>
    </source>
</evidence>
<accession>A0AAV6HZ17</accession>
<sequence>MELWVVAAVAGAGYLAKYLSGESELSSGNSTPRQSDFRDLLQQIRDQTCPFRRWLRRKLEKESSERGDDISDEQLNDASTSGSGATMLANVGNYENYNVLTMTSLLPEFQGKQSFQEGSVGEGFDNCGDVLPESDTNRLSRSRPLRSRWSHEFYAKPLNSLESCLTAQLYRDQERGEDYLIRSGPPSLTQTLRPLLVTDGNRRMIREGIDSLGVQDGGKEHRVENKVGISLEDTSSTSLGTHSPQQIGIVELLRKPEQRLGKGQLSSSNTRLSVGTFPSQGSPEGMLLFIIGITIGIISTIISNKKEMDDLNEMLKRSENFVRDLQEELEMKAMLTVKEIAGEYHQSLVTTDCSSSNPEPIASSSKQKSAKHERKEPDDQEVESHELMSKIEAELEAELERLELNMKASTLESISDFVEFKDAPEFSYCKSHDHRFVAYATIKLAVDVKGDQKMLLVVITEPKATIAFAAWHPTSPLDQREQRQATRPDPLQLGHLRNWVGPIVGFWSIIDLRKTAPAKTLRPVATCVTSIRPIRLDPDFEAEVIQGDLKVGLVQSRSDSDAGWTPADHTQTANDAVSPRELSLRLHEVIKSRLEARIEELEAALQNSQKKVHSLKWQHRISQTNMASSSPGSPNVNEAHEMDQPFEINLSGEGLDAHTEAYDEIIWVADSNQETPDAACHNSHIEEVIPRYHKRLGEGQNKDRDNLIGMLEERILRSRGSSEVAAESEDGESDDELLIRQIVKKSRQGLSTVLNSS</sequence>
<proteinExistence type="predicted"/>
<feature type="region of interest" description="Disordered" evidence="2">
    <location>
        <begin position="62"/>
        <end position="83"/>
    </location>
</feature>
<dbReference type="PANTHER" id="PTHR33476:SF31">
    <property type="match status" value="1"/>
</dbReference>
<dbReference type="GO" id="GO:0008356">
    <property type="term" value="P:asymmetric cell division"/>
    <property type="evidence" value="ECO:0007669"/>
    <property type="project" value="InterPro"/>
</dbReference>
<evidence type="ECO:0000256" key="1">
    <source>
        <dbReference type="SAM" id="Coils"/>
    </source>
</evidence>
<evidence type="ECO:0000313" key="3">
    <source>
        <dbReference type="EMBL" id="KAG5521362.1"/>
    </source>
</evidence>
<dbReference type="Proteomes" id="UP000823749">
    <property type="component" value="Chromosome 12"/>
</dbReference>
<protein>
    <submittedName>
        <fullName evidence="3">Uncharacterized protein</fullName>
    </submittedName>
</protein>
<evidence type="ECO:0000313" key="4">
    <source>
        <dbReference type="Proteomes" id="UP000823749"/>
    </source>
</evidence>
<reference evidence="3" key="1">
    <citation type="submission" date="2020-08" db="EMBL/GenBank/DDBJ databases">
        <title>Plant Genome Project.</title>
        <authorList>
            <person name="Zhang R.-G."/>
        </authorList>
    </citation>
    <scope>NUCLEOTIDE SEQUENCE</scope>
    <source>
        <strain evidence="3">WSP0</strain>
        <tissue evidence="3">Leaf</tissue>
    </source>
</reference>
<feature type="region of interest" description="Disordered" evidence="2">
    <location>
        <begin position="350"/>
        <end position="385"/>
    </location>
</feature>
<feature type="compositionally biased region" description="Low complexity" evidence="2">
    <location>
        <begin position="354"/>
        <end position="365"/>
    </location>
</feature>
<feature type="coiled-coil region" evidence="1">
    <location>
        <begin position="385"/>
        <end position="412"/>
    </location>
</feature>
<dbReference type="EMBL" id="JACTNZ010000012">
    <property type="protein sequence ID" value="KAG5521362.1"/>
    <property type="molecule type" value="Genomic_DNA"/>
</dbReference>
<gene>
    <name evidence="3" type="ORF">RHGRI_033804</name>
</gene>
<feature type="coiled-coil region" evidence="1">
    <location>
        <begin position="584"/>
        <end position="618"/>
    </location>
</feature>
<keyword evidence="4" id="KW-1185">Reference proteome</keyword>
<organism evidence="3 4">
    <name type="scientific">Rhododendron griersonianum</name>
    <dbReference type="NCBI Taxonomy" id="479676"/>
    <lineage>
        <taxon>Eukaryota</taxon>
        <taxon>Viridiplantae</taxon>
        <taxon>Streptophyta</taxon>
        <taxon>Embryophyta</taxon>
        <taxon>Tracheophyta</taxon>
        <taxon>Spermatophyta</taxon>
        <taxon>Magnoliopsida</taxon>
        <taxon>eudicotyledons</taxon>
        <taxon>Gunneridae</taxon>
        <taxon>Pentapetalae</taxon>
        <taxon>asterids</taxon>
        <taxon>Ericales</taxon>
        <taxon>Ericaceae</taxon>
        <taxon>Ericoideae</taxon>
        <taxon>Rhodoreae</taxon>
        <taxon>Rhododendron</taxon>
    </lineage>
</organism>
<dbReference type="AlphaFoldDB" id="A0AAV6HZ17"/>
<dbReference type="EMBL" id="JACTNZ010000012">
    <property type="protein sequence ID" value="KAG5521363.1"/>
    <property type="molecule type" value="Genomic_DNA"/>
</dbReference>